<dbReference type="Gene3D" id="3.60.70.12">
    <property type="entry name" value="L-amino peptidase D-ALA esterase/amidase"/>
    <property type="match status" value="1"/>
</dbReference>
<evidence type="ECO:0000256" key="2">
    <source>
        <dbReference type="ARBA" id="ARBA00023268"/>
    </source>
</evidence>
<dbReference type="SUPFAM" id="SSF56266">
    <property type="entry name" value="DmpA/ArgJ-like"/>
    <property type="match status" value="1"/>
</dbReference>
<keyword evidence="2" id="KW-0511">Multifunctional enzyme</keyword>
<dbReference type="GO" id="GO:0004358">
    <property type="term" value="F:L-glutamate N-acetyltransferase activity, acting on acetyl-L-ornithine as donor"/>
    <property type="evidence" value="ECO:0007669"/>
    <property type="project" value="InterPro"/>
</dbReference>
<dbReference type="Proteomes" id="UP000712600">
    <property type="component" value="Unassembled WGS sequence"/>
</dbReference>
<dbReference type="PANTHER" id="PTHR23100">
    <property type="entry name" value="ARGININE BIOSYNTHESIS BIFUNCTIONAL PROTEIN ARGJ"/>
    <property type="match status" value="1"/>
</dbReference>
<gene>
    <name evidence="4" type="ORF">F2Q69_00059251</name>
</gene>
<keyword evidence="3" id="KW-0812">Transmembrane</keyword>
<dbReference type="PANTHER" id="PTHR23100:SF0">
    <property type="entry name" value="ARGININE BIOSYNTHESIS BIFUNCTIONAL PROTEIN ARGJ, MITOCHONDRIAL"/>
    <property type="match status" value="1"/>
</dbReference>
<dbReference type="InterPro" id="IPR016117">
    <property type="entry name" value="ArgJ-like_dom_sf"/>
</dbReference>
<dbReference type="AlphaFoldDB" id="A0A8S9RD96"/>
<organism evidence="4 5">
    <name type="scientific">Brassica cretica</name>
    <name type="common">Mustard</name>
    <dbReference type="NCBI Taxonomy" id="69181"/>
    <lineage>
        <taxon>Eukaryota</taxon>
        <taxon>Viridiplantae</taxon>
        <taxon>Streptophyta</taxon>
        <taxon>Embryophyta</taxon>
        <taxon>Tracheophyta</taxon>
        <taxon>Spermatophyta</taxon>
        <taxon>Magnoliopsida</taxon>
        <taxon>eudicotyledons</taxon>
        <taxon>Gunneridae</taxon>
        <taxon>Pentapetalae</taxon>
        <taxon>rosids</taxon>
        <taxon>malvids</taxon>
        <taxon>Brassicales</taxon>
        <taxon>Brassicaceae</taxon>
        <taxon>Brassiceae</taxon>
        <taxon>Brassica</taxon>
    </lineage>
</organism>
<keyword evidence="1" id="KW-0028">Amino-acid biosynthesis</keyword>
<accession>A0A8S9RD96</accession>
<evidence type="ECO:0000313" key="4">
    <source>
        <dbReference type="EMBL" id="KAF3570808.1"/>
    </source>
</evidence>
<dbReference type="GO" id="GO:0006592">
    <property type="term" value="P:ornithine biosynthetic process"/>
    <property type="evidence" value="ECO:0007669"/>
    <property type="project" value="TreeGrafter"/>
</dbReference>
<dbReference type="GO" id="GO:0006526">
    <property type="term" value="P:L-arginine biosynthetic process"/>
    <property type="evidence" value="ECO:0007669"/>
    <property type="project" value="UniProtKB-KW"/>
</dbReference>
<keyword evidence="3" id="KW-0472">Membrane</keyword>
<evidence type="ECO:0000256" key="3">
    <source>
        <dbReference type="SAM" id="Phobius"/>
    </source>
</evidence>
<proteinExistence type="predicted"/>
<evidence type="ECO:0000256" key="1">
    <source>
        <dbReference type="ARBA" id="ARBA00022571"/>
    </source>
</evidence>
<protein>
    <submittedName>
        <fullName evidence="4">Uncharacterized protein</fullName>
    </submittedName>
</protein>
<feature type="transmembrane region" description="Helical" evidence="3">
    <location>
        <begin position="12"/>
        <end position="40"/>
    </location>
</feature>
<dbReference type="InterPro" id="IPR002813">
    <property type="entry name" value="Arg_biosynth_ArgJ"/>
</dbReference>
<dbReference type="GO" id="GO:0004042">
    <property type="term" value="F:L-glutamate N-acetyltransferase activity"/>
    <property type="evidence" value="ECO:0007669"/>
    <property type="project" value="TreeGrafter"/>
</dbReference>
<dbReference type="EMBL" id="QGKX02000095">
    <property type="protein sequence ID" value="KAF3570808.1"/>
    <property type="molecule type" value="Genomic_DNA"/>
</dbReference>
<keyword evidence="3" id="KW-1133">Transmembrane helix</keyword>
<name>A0A8S9RD96_BRACR</name>
<keyword evidence="1" id="KW-0055">Arginine biosynthesis</keyword>
<evidence type="ECO:0000313" key="5">
    <source>
        <dbReference type="Proteomes" id="UP000712600"/>
    </source>
</evidence>
<comment type="caution">
    <text evidence="4">The sequence shown here is derived from an EMBL/GenBank/DDBJ whole genome shotgun (WGS) entry which is preliminary data.</text>
</comment>
<sequence length="131" mass="14379">MYAGLRASGKKPNLALVTCDVGAVAAGVFTMNVVAAPVVYCKKVLGSAEDEAEVPGSDNVFCLKLRQLLRSLMAVFMFLVRIKVSKKDDPKVIILMQQAEFLSSLARNRAWRTGGAAWDYWQSAFTSFEIL</sequence>
<reference evidence="4" key="1">
    <citation type="submission" date="2019-12" db="EMBL/GenBank/DDBJ databases">
        <title>Genome sequencing and annotation of Brassica cretica.</title>
        <authorList>
            <person name="Studholme D.J."/>
            <person name="Sarris P."/>
        </authorList>
    </citation>
    <scope>NUCLEOTIDE SEQUENCE</scope>
    <source>
        <strain evidence="4">PFS-109/04</strain>
        <tissue evidence="4">Leaf</tissue>
    </source>
</reference>